<proteinExistence type="predicted"/>
<dbReference type="Pfam" id="PF00571">
    <property type="entry name" value="CBS"/>
    <property type="match status" value="4"/>
</dbReference>
<feature type="domain" description="CBS" evidence="5">
    <location>
        <begin position="120"/>
        <end position="177"/>
    </location>
</feature>
<name>A0A3L6F891_MAIZE</name>
<keyword evidence="2" id="KW-0129">CBS domain</keyword>
<evidence type="ECO:0000256" key="1">
    <source>
        <dbReference type="ARBA" id="ARBA00022737"/>
    </source>
</evidence>
<gene>
    <name evidence="6" type="ORF">Zm00014a_032266</name>
</gene>
<dbReference type="EMBL" id="NCVQ01000005">
    <property type="protein sequence ID" value="PWZ27787.1"/>
    <property type="molecule type" value="Genomic_DNA"/>
</dbReference>
<dbReference type="PANTHER" id="PTHR48108">
    <property type="entry name" value="CBS DOMAIN-CONTAINING PROTEIN CBSX2, CHLOROPLASTIC"/>
    <property type="match status" value="1"/>
</dbReference>
<dbReference type="Proteomes" id="UP000251960">
    <property type="component" value="Chromosome 4"/>
</dbReference>
<dbReference type="SUPFAM" id="SSF54631">
    <property type="entry name" value="CBS-domain pair"/>
    <property type="match status" value="2"/>
</dbReference>
<dbReference type="InterPro" id="IPR000644">
    <property type="entry name" value="CBS_dom"/>
</dbReference>
<feature type="compositionally biased region" description="Low complexity" evidence="3">
    <location>
        <begin position="21"/>
        <end position="31"/>
    </location>
</feature>
<dbReference type="InterPro" id="IPR046342">
    <property type="entry name" value="CBS_dom_sf"/>
</dbReference>
<feature type="region of interest" description="Disordered" evidence="3">
    <location>
        <begin position="408"/>
        <end position="443"/>
    </location>
</feature>
<keyword evidence="1" id="KW-0677">Repeat</keyword>
<feature type="transmembrane region" description="Helical" evidence="4">
    <location>
        <begin position="531"/>
        <end position="555"/>
    </location>
</feature>
<dbReference type="ExpressionAtlas" id="A0A3L6F891">
    <property type="expression patterns" value="baseline and differential"/>
</dbReference>
<evidence type="ECO:0000259" key="5">
    <source>
        <dbReference type="PROSITE" id="PS51371"/>
    </source>
</evidence>
<feature type="domain" description="CBS" evidence="5">
    <location>
        <begin position="54"/>
        <end position="113"/>
    </location>
</feature>
<feature type="region of interest" description="Disordered" evidence="3">
    <location>
        <begin position="1"/>
        <end position="46"/>
    </location>
</feature>
<evidence type="ECO:0000256" key="4">
    <source>
        <dbReference type="SAM" id="Phobius"/>
    </source>
</evidence>
<dbReference type="Gene3D" id="3.10.580.10">
    <property type="entry name" value="CBS-domain"/>
    <property type="match status" value="2"/>
</dbReference>
<dbReference type="PROSITE" id="PS51371">
    <property type="entry name" value="CBS"/>
    <property type="match status" value="3"/>
</dbReference>
<feature type="domain" description="CBS" evidence="5">
    <location>
        <begin position="280"/>
        <end position="346"/>
    </location>
</feature>
<keyword evidence="4" id="KW-1133">Transmembrane helix</keyword>
<accession>A0A3L6F891</accession>
<keyword evidence="4" id="KW-0812">Transmembrane</keyword>
<evidence type="ECO:0000313" key="6">
    <source>
        <dbReference type="EMBL" id="PWZ27787.1"/>
    </source>
</evidence>
<feature type="compositionally biased region" description="Polar residues" evidence="3">
    <location>
        <begin position="413"/>
        <end position="426"/>
    </location>
</feature>
<protein>
    <submittedName>
        <fullName evidence="6">CBS domain-containing protein CBSCBSPB5</fullName>
    </submittedName>
</protein>
<reference evidence="6 7" key="1">
    <citation type="journal article" date="2018" name="Nat. Genet.">
        <title>Extensive intraspecific gene order and gene structural variations between Mo17 and other maize genomes.</title>
        <authorList>
            <person name="Sun S."/>
            <person name="Zhou Y."/>
            <person name="Chen J."/>
            <person name="Shi J."/>
            <person name="Zhao H."/>
            <person name="Zhao H."/>
            <person name="Song W."/>
            <person name="Zhang M."/>
            <person name="Cui Y."/>
            <person name="Dong X."/>
            <person name="Liu H."/>
            <person name="Ma X."/>
            <person name="Jiao Y."/>
            <person name="Wang B."/>
            <person name="Wei X."/>
            <person name="Stein J.C."/>
            <person name="Glaubitz J.C."/>
            <person name="Lu F."/>
            <person name="Yu G."/>
            <person name="Liang C."/>
            <person name="Fengler K."/>
            <person name="Li B."/>
            <person name="Rafalski A."/>
            <person name="Schnable P.S."/>
            <person name="Ware D.H."/>
            <person name="Buckler E.S."/>
            <person name="Lai J."/>
        </authorList>
    </citation>
    <scope>NUCLEOTIDE SEQUENCE [LARGE SCALE GENOMIC DNA]</scope>
    <source>
        <strain evidence="7">cv. Missouri 17</strain>
        <tissue evidence="6">Seedling</tissue>
    </source>
</reference>
<dbReference type="SMART" id="SM00116">
    <property type="entry name" value="CBS"/>
    <property type="match status" value="4"/>
</dbReference>
<dbReference type="PANTHER" id="PTHR48108:SF26">
    <property type="entry name" value="CBS DOMAIN-CONTAINING PROTEIN DDB_G0289609"/>
    <property type="match status" value="1"/>
</dbReference>
<keyword evidence="4" id="KW-0472">Membrane</keyword>
<evidence type="ECO:0000313" key="7">
    <source>
        <dbReference type="Proteomes" id="UP000251960"/>
    </source>
</evidence>
<dbReference type="InterPro" id="IPR051462">
    <property type="entry name" value="CBS_domain-containing"/>
</dbReference>
<evidence type="ECO:0000256" key="2">
    <source>
        <dbReference type="PROSITE-ProRule" id="PRU00703"/>
    </source>
</evidence>
<dbReference type="AlphaFoldDB" id="A0A3L6F891"/>
<organism evidence="6 7">
    <name type="scientific">Zea mays</name>
    <name type="common">Maize</name>
    <dbReference type="NCBI Taxonomy" id="4577"/>
    <lineage>
        <taxon>Eukaryota</taxon>
        <taxon>Viridiplantae</taxon>
        <taxon>Streptophyta</taxon>
        <taxon>Embryophyta</taxon>
        <taxon>Tracheophyta</taxon>
        <taxon>Spermatophyta</taxon>
        <taxon>Magnoliopsida</taxon>
        <taxon>Liliopsida</taxon>
        <taxon>Poales</taxon>
        <taxon>Poaceae</taxon>
        <taxon>PACMAD clade</taxon>
        <taxon>Panicoideae</taxon>
        <taxon>Andropogonodae</taxon>
        <taxon>Andropogoneae</taxon>
        <taxon>Tripsacinae</taxon>
        <taxon>Zea</taxon>
    </lineage>
</organism>
<evidence type="ECO:0000256" key="3">
    <source>
        <dbReference type="SAM" id="MobiDB-lite"/>
    </source>
</evidence>
<comment type="caution">
    <text evidence="6">The sequence shown here is derived from an EMBL/GenBank/DDBJ whole genome shotgun (WGS) entry which is preliminary data.</text>
</comment>
<sequence length="559" mass="59738">MVGGMSPPRRTLSMGSGGAMGRRAASAGVMGDSPKRGLSRSMTMGGERTVKRLRLSRALTVPESTTVLEVCRRMAARRADAALLTDSNALLCGILTDKDIATRVIARELKIDETPVWKVMTRHPIFVLSDTLAVEALQKMVQGKFRHLPVVDNGEVVAMLDIAKCLYDAISRMERASEKGKAAIANVAAGDDKYSIVEALKEQMFRPCLSAIVGEDSTVVMVSPGDSVLAATKRMVEAHATSAVVAVGSKPQGILTSRDILMRLVAKNLSADATPVEKVMTPDPEFATVDMPILDALRTMQERKFLHLPVMDRGAYNFSGENRMHGLLEKHTELITLAAASVVLTSNAIHLADGSIISIIDVIDIAHAAISIVESSGGGGDGSAGSDEAASSMFQRFWDSAMALGPLDDETDTQSQMSEASRSQMMMSDVHHHHHHDSAGGGSEAGFSLSSFSFKLQDRRGRMHRFSCEVQSLTPLVTCILRRLGADIDPDRLPQILGLKLFLDYSGTTGRRKAVATPRGAMAVGMSSRDAWAAAYSGVAAGAALVTGIGVMAYLRRSA</sequence>